<dbReference type="SUPFAM" id="SSF51735">
    <property type="entry name" value="NAD(P)-binding Rossmann-fold domains"/>
    <property type="match status" value="1"/>
</dbReference>
<evidence type="ECO:0000256" key="1">
    <source>
        <dbReference type="ARBA" id="ARBA00006328"/>
    </source>
</evidence>
<name>A0ABQ0M615_MYCCL</name>
<organism evidence="4 5">
    <name type="scientific">Mycena chlorophos</name>
    <name type="common">Agaric fungus</name>
    <name type="synonym">Agaricus chlorophos</name>
    <dbReference type="NCBI Taxonomy" id="658473"/>
    <lineage>
        <taxon>Eukaryota</taxon>
        <taxon>Fungi</taxon>
        <taxon>Dikarya</taxon>
        <taxon>Basidiomycota</taxon>
        <taxon>Agaricomycotina</taxon>
        <taxon>Agaricomycetes</taxon>
        <taxon>Agaricomycetidae</taxon>
        <taxon>Agaricales</taxon>
        <taxon>Marasmiineae</taxon>
        <taxon>Mycenaceae</taxon>
        <taxon>Mycena</taxon>
    </lineage>
</organism>
<dbReference type="Pfam" id="PF05368">
    <property type="entry name" value="NmrA"/>
    <property type="match status" value="1"/>
</dbReference>
<feature type="domain" description="NmrA-like" evidence="3">
    <location>
        <begin position="124"/>
        <end position="394"/>
    </location>
</feature>
<dbReference type="Gene3D" id="3.40.50.720">
    <property type="entry name" value="NAD(P)-binding Rossmann-like Domain"/>
    <property type="match status" value="1"/>
</dbReference>
<accession>A0ABQ0M615</accession>
<dbReference type="Proteomes" id="UP000815677">
    <property type="component" value="Unassembled WGS sequence"/>
</dbReference>
<dbReference type="InterPro" id="IPR008030">
    <property type="entry name" value="NmrA-like"/>
</dbReference>
<sequence>MARPTTDSDCAAHGLDNRRFWSCILICPTREAMSVNLNGCASITRRRIASNVAAIVLLQSQTSFRSGTLLPLRSPSAFLRFRQLDIQHCWPIAGSSRFINDLRHHAPSAILLLLFHDHHPKFPYRVRIFTRDASKPAAKEFVSKGAEAVVVSITVDNKEAVYKAFEGADYVFAVTNWAEHGDPSREEAEGKLMVDAAKAAGVKGLVWSGLTSISALSGGKYPNVGHFESKAHVTEYGRGSGVPFVDIQGAGFTSSLTSYAKPTKTGANSWTQFFPVASTKAMAIIDAEHDYGLWVRKALELPVFPNGQSWAAVGEFISPEDQMKQLAEVTGKNMAYSEITPDAFAQGMESAGTPPHIVLAVKEVFTGVSEFGYFSKDTIVTTEGLARKPRTWKESVAAMDLSSVFV</sequence>
<dbReference type="PANTHER" id="PTHR42748">
    <property type="entry name" value="NITROGEN METABOLITE REPRESSION PROTEIN NMRA FAMILY MEMBER"/>
    <property type="match status" value="1"/>
</dbReference>
<evidence type="ECO:0000313" key="4">
    <source>
        <dbReference type="EMBL" id="GAT58805.1"/>
    </source>
</evidence>
<keyword evidence="5" id="KW-1185">Reference proteome</keyword>
<evidence type="ECO:0000259" key="3">
    <source>
        <dbReference type="Pfam" id="PF05368"/>
    </source>
</evidence>
<evidence type="ECO:0000313" key="5">
    <source>
        <dbReference type="Proteomes" id="UP000815677"/>
    </source>
</evidence>
<dbReference type="InterPro" id="IPR036291">
    <property type="entry name" value="NAD(P)-bd_dom_sf"/>
</dbReference>
<gene>
    <name evidence="4" type="ORF">MCHLO_15188</name>
</gene>
<proteinExistence type="inferred from homology"/>
<dbReference type="InterPro" id="IPR051164">
    <property type="entry name" value="NmrA-like_oxidored"/>
</dbReference>
<dbReference type="EMBL" id="DF849775">
    <property type="protein sequence ID" value="GAT58805.1"/>
    <property type="molecule type" value="Genomic_DNA"/>
</dbReference>
<comment type="similarity">
    <text evidence="1">Belongs to the NmrA-type oxidoreductase family.</text>
</comment>
<dbReference type="PANTHER" id="PTHR42748:SF26">
    <property type="entry name" value="NMRA-LIKE DOMAIN-CONTAINING PROTEIN"/>
    <property type="match status" value="1"/>
</dbReference>
<keyword evidence="2" id="KW-0521">NADP</keyword>
<protein>
    <recommendedName>
        <fullName evidence="3">NmrA-like domain-containing protein</fullName>
    </recommendedName>
</protein>
<evidence type="ECO:0000256" key="2">
    <source>
        <dbReference type="ARBA" id="ARBA00022857"/>
    </source>
</evidence>
<reference evidence="4" key="1">
    <citation type="submission" date="2014-09" db="EMBL/GenBank/DDBJ databases">
        <title>Genome sequence of the luminous mushroom Mycena chlorophos for searching fungal bioluminescence genes.</title>
        <authorList>
            <person name="Tanaka Y."/>
            <person name="Kasuga D."/>
            <person name="Oba Y."/>
            <person name="Hase S."/>
            <person name="Sato K."/>
            <person name="Oba Y."/>
            <person name="Sakakibara Y."/>
        </authorList>
    </citation>
    <scope>NUCLEOTIDE SEQUENCE</scope>
</reference>